<gene>
    <name evidence="6" type="ORF">ACHAXA_006318</name>
    <name evidence="7" type="ORF">ACHAXA_011280</name>
</gene>
<proteinExistence type="predicted"/>
<sequence length="106" mass="12348">MIKNNIIALSRVKKIAEKRGEIVETKGPNKPKHLISAYLFFAMEMRPKLHAAGFDASGVELGERWRFISQEERQRFQFMAVKDSERYYWEMAAYNNMGHNAPTPPM</sequence>
<dbReference type="Proteomes" id="UP001530377">
    <property type="component" value="Unassembled WGS sequence"/>
</dbReference>
<comment type="subcellular location">
    <subcellularLocation>
        <location evidence="1">Nucleus</location>
    </subcellularLocation>
</comment>
<dbReference type="InterPro" id="IPR050342">
    <property type="entry name" value="HMGB"/>
</dbReference>
<evidence type="ECO:0000259" key="5">
    <source>
        <dbReference type="PROSITE" id="PS50118"/>
    </source>
</evidence>
<evidence type="ECO:0000256" key="2">
    <source>
        <dbReference type="ARBA" id="ARBA00023125"/>
    </source>
</evidence>
<keyword evidence="2 4" id="KW-0238">DNA-binding</keyword>
<accession>A0ABD3RG43</accession>
<evidence type="ECO:0000313" key="6">
    <source>
        <dbReference type="EMBL" id="KAL3808215.1"/>
    </source>
</evidence>
<feature type="domain" description="HMG box" evidence="5">
    <location>
        <begin position="31"/>
        <end position="95"/>
    </location>
</feature>
<feature type="DNA-binding region" description="HMG box" evidence="4">
    <location>
        <begin position="31"/>
        <end position="95"/>
    </location>
</feature>
<dbReference type="GO" id="GO:0003677">
    <property type="term" value="F:DNA binding"/>
    <property type="evidence" value="ECO:0007669"/>
    <property type="project" value="UniProtKB-UniRule"/>
</dbReference>
<dbReference type="PANTHER" id="PTHR48112">
    <property type="entry name" value="HIGH MOBILITY GROUP PROTEIN DSP1"/>
    <property type="match status" value="1"/>
</dbReference>
<dbReference type="EMBL" id="JALLPB020000224">
    <property type="protein sequence ID" value="KAL3811953.1"/>
    <property type="molecule type" value="Genomic_DNA"/>
</dbReference>
<dbReference type="PANTHER" id="PTHR48112:SF32">
    <property type="entry name" value="HIGH MOBILITY GROUP PROTEIN B3"/>
    <property type="match status" value="1"/>
</dbReference>
<organism evidence="7 8">
    <name type="scientific">Cyclostephanos tholiformis</name>
    <dbReference type="NCBI Taxonomy" id="382380"/>
    <lineage>
        <taxon>Eukaryota</taxon>
        <taxon>Sar</taxon>
        <taxon>Stramenopiles</taxon>
        <taxon>Ochrophyta</taxon>
        <taxon>Bacillariophyta</taxon>
        <taxon>Coscinodiscophyceae</taxon>
        <taxon>Thalassiosirophycidae</taxon>
        <taxon>Stephanodiscales</taxon>
        <taxon>Stephanodiscaceae</taxon>
        <taxon>Cyclostephanos</taxon>
    </lineage>
</organism>
<dbReference type="Pfam" id="PF09011">
    <property type="entry name" value="HMG_box_2"/>
    <property type="match status" value="1"/>
</dbReference>
<reference evidence="7 8" key="1">
    <citation type="submission" date="2024-10" db="EMBL/GenBank/DDBJ databases">
        <title>Updated reference genomes for cyclostephanoid diatoms.</title>
        <authorList>
            <person name="Roberts W.R."/>
            <person name="Alverson A.J."/>
        </authorList>
    </citation>
    <scope>NUCLEOTIDE SEQUENCE [LARGE SCALE GENOMIC DNA]</scope>
    <source>
        <strain evidence="7 8">AJA228-03</strain>
    </source>
</reference>
<dbReference type="AlphaFoldDB" id="A0ABD3RG43"/>
<dbReference type="Gene3D" id="1.10.30.10">
    <property type="entry name" value="High mobility group box domain"/>
    <property type="match status" value="1"/>
</dbReference>
<evidence type="ECO:0000256" key="1">
    <source>
        <dbReference type="ARBA" id="ARBA00004123"/>
    </source>
</evidence>
<dbReference type="InterPro" id="IPR009071">
    <property type="entry name" value="HMG_box_dom"/>
</dbReference>
<comment type="caution">
    <text evidence="7">The sequence shown here is derived from an EMBL/GenBank/DDBJ whole genome shotgun (WGS) entry which is preliminary data.</text>
</comment>
<dbReference type="InterPro" id="IPR036910">
    <property type="entry name" value="HMG_box_dom_sf"/>
</dbReference>
<evidence type="ECO:0000256" key="3">
    <source>
        <dbReference type="ARBA" id="ARBA00023242"/>
    </source>
</evidence>
<evidence type="ECO:0000313" key="7">
    <source>
        <dbReference type="EMBL" id="KAL3811953.1"/>
    </source>
</evidence>
<evidence type="ECO:0000313" key="8">
    <source>
        <dbReference type="Proteomes" id="UP001530377"/>
    </source>
</evidence>
<protein>
    <recommendedName>
        <fullName evidence="5">HMG box domain-containing protein</fullName>
    </recommendedName>
</protein>
<dbReference type="SMART" id="SM00398">
    <property type="entry name" value="HMG"/>
    <property type="match status" value="1"/>
</dbReference>
<dbReference type="SUPFAM" id="SSF47095">
    <property type="entry name" value="HMG-box"/>
    <property type="match status" value="1"/>
</dbReference>
<dbReference type="PROSITE" id="PS50118">
    <property type="entry name" value="HMG_BOX_2"/>
    <property type="match status" value="1"/>
</dbReference>
<evidence type="ECO:0000256" key="4">
    <source>
        <dbReference type="PROSITE-ProRule" id="PRU00267"/>
    </source>
</evidence>
<dbReference type="EMBL" id="JALLPB020000530">
    <property type="protein sequence ID" value="KAL3808215.1"/>
    <property type="molecule type" value="Genomic_DNA"/>
</dbReference>
<dbReference type="GO" id="GO:0005634">
    <property type="term" value="C:nucleus"/>
    <property type="evidence" value="ECO:0007669"/>
    <property type="project" value="UniProtKB-SubCell"/>
</dbReference>
<keyword evidence="8" id="KW-1185">Reference proteome</keyword>
<keyword evidence="3 4" id="KW-0539">Nucleus</keyword>
<name>A0ABD3RG43_9STRA</name>